<sequence>MWIRQLNHTNKIMIAAEREKKLRVHGEIVPGKHSSTFYNGNDFIFHISPVKFSYSGTYRCLVNDKNTHSSLTLHTLRVFAEPTVMIRNQSVVLTCEVSDTTDRVILAWLRMEGNRAMLIKQEVLTQRDMKRRVSVTLNSVFEDQLLCQCAVFTENTLRALAPITLYLIQSLRKEPRSAIPKHTTALPTQGNSVEEGSDTQTVVTIVFTVSGCVVVLLGALLFYSRRTSSTDGTPVIEMKCRDYPRLSDSAQGNRGITVLL</sequence>
<dbReference type="Proteomes" id="UP000829447">
    <property type="component" value="Linkage Group LG5"/>
</dbReference>
<evidence type="ECO:0000313" key="1">
    <source>
        <dbReference type="EMBL" id="MCI4378137.1"/>
    </source>
</evidence>
<name>A0ACC5WGF0_PANGG</name>
<gene>
    <name evidence="1" type="ORF">PGIGA_G00212500</name>
</gene>
<proteinExistence type="predicted"/>
<dbReference type="EMBL" id="CM040458">
    <property type="protein sequence ID" value="MCI4378137.1"/>
    <property type="molecule type" value="Genomic_DNA"/>
</dbReference>
<organism evidence="1 2">
    <name type="scientific">Pangasianodon gigas</name>
    <name type="common">Mekong giant catfish</name>
    <name type="synonym">Pangasius gigas</name>
    <dbReference type="NCBI Taxonomy" id="30993"/>
    <lineage>
        <taxon>Eukaryota</taxon>
        <taxon>Metazoa</taxon>
        <taxon>Chordata</taxon>
        <taxon>Craniata</taxon>
        <taxon>Vertebrata</taxon>
        <taxon>Euteleostomi</taxon>
        <taxon>Actinopterygii</taxon>
        <taxon>Neopterygii</taxon>
        <taxon>Teleostei</taxon>
        <taxon>Ostariophysi</taxon>
        <taxon>Siluriformes</taxon>
        <taxon>Pangasiidae</taxon>
        <taxon>Pangasianodon</taxon>
    </lineage>
</organism>
<keyword evidence="2" id="KW-1185">Reference proteome</keyword>
<accession>A0ACC5WGF0</accession>
<comment type="caution">
    <text evidence="1">The sequence shown here is derived from an EMBL/GenBank/DDBJ whole genome shotgun (WGS) entry which is preliminary data.</text>
</comment>
<protein>
    <submittedName>
        <fullName evidence="1">Uncharacterized protein</fullName>
    </submittedName>
</protein>
<reference evidence="1 2" key="1">
    <citation type="journal article" date="2022" name="bioRxiv">
        <title>An ancient truncated duplication of the anti-Mullerian hormone receptor type 2 gene is a potential conserved master sex determinant in the Pangasiidae catfish family.</title>
        <authorList>
            <person name="Wen M."/>
            <person name="Pan Q."/>
            <person name="Jouanno E."/>
            <person name="Montfort J."/>
            <person name="Zahm M."/>
            <person name="Cabau C."/>
            <person name="Klopp C."/>
            <person name="Iampietro C."/>
            <person name="Roques C."/>
            <person name="Bouchez O."/>
            <person name="Castinel A."/>
            <person name="Donnadieu C."/>
            <person name="Parrinello H."/>
            <person name="Poncet C."/>
            <person name="Belmonte E."/>
            <person name="Gautier V."/>
            <person name="Avarre J.-C."/>
            <person name="Dugue R."/>
            <person name="Gustiano R."/>
            <person name="Ha T.T.T."/>
            <person name="Campet M."/>
            <person name="Sriphairoj K."/>
            <person name="Ribolli J."/>
            <person name="de Almeida F.L."/>
            <person name="Desvignes T."/>
            <person name="Postlethwait J.H."/>
            <person name="Bucao C.F."/>
            <person name="Robinson-Rechavi M."/>
            <person name="Bobe J."/>
            <person name="Herpin A."/>
            <person name="Guiguen Y."/>
        </authorList>
    </citation>
    <scope>NUCLEOTIDE SEQUENCE [LARGE SCALE GENOMIC DNA]</scope>
    <source>
        <strain evidence="1">YG-Dec2019</strain>
    </source>
</reference>
<evidence type="ECO:0000313" key="2">
    <source>
        <dbReference type="Proteomes" id="UP000829447"/>
    </source>
</evidence>